<evidence type="ECO:0000256" key="6">
    <source>
        <dbReference type="ARBA" id="ARBA00022741"/>
    </source>
</evidence>
<gene>
    <name evidence="10" type="primary">gltX</name>
    <name evidence="13" type="ORF">LP43_0513</name>
</gene>
<dbReference type="AlphaFoldDB" id="A0A0A0BJN0"/>
<dbReference type="Pfam" id="PF19269">
    <property type="entry name" value="Anticodon_2"/>
    <property type="match status" value="1"/>
</dbReference>
<dbReference type="PANTHER" id="PTHR43311">
    <property type="entry name" value="GLUTAMATE--TRNA LIGASE"/>
    <property type="match status" value="1"/>
</dbReference>
<evidence type="ECO:0000259" key="12">
    <source>
        <dbReference type="Pfam" id="PF19269"/>
    </source>
</evidence>
<dbReference type="CDD" id="cd00808">
    <property type="entry name" value="GluRS_core"/>
    <property type="match status" value="1"/>
</dbReference>
<dbReference type="Pfam" id="PF00749">
    <property type="entry name" value="tRNA-synt_1c"/>
    <property type="match status" value="1"/>
</dbReference>
<dbReference type="HAMAP" id="MF_00022">
    <property type="entry name" value="Glu_tRNA_synth_type1"/>
    <property type="match status" value="1"/>
</dbReference>
<keyword evidence="4 10" id="KW-0963">Cytoplasm</keyword>
<dbReference type="PRINTS" id="PR00987">
    <property type="entry name" value="TRNASYNTHGLU"/>
</dbReference>
<dbReference type="InterPro" id="IPR014729">
    <property type="entry name" value="Rossmann-like_a/b/a_fold"/>
</dbReference>
<dbReference type="InterPro" id="IPR020058">
    <property type="entry name" value="Glu/Gln-tRNA-synth_Ib_cat-dom"/>
</dbReference>
<keyword evidence="8 10" id="KW-0648">Protein biosynthesis</keyword>
<dbReference type="InterPro" id="IPR033910">
    <property type="entry name" value="GluRS_core"/>
</dbReference>
<feature type="binding site" evidence="10">
    <location>
        <position position="100"/>
    </location>
    <ligand>
        <name>Zn(2+)</name>
        <dbReference type="ChEBI" id="CHEBI:29105"/>
    </ligand>
</feature>
<evidence type="ECO:0000256" key="7">
    <source>
        <dbReference type="ARBA" id="ARBA00022840"/>
    </source>
</evidence>
<dbReference type="FunFam" id="3.40.50.620:FF:000007">
    <property type="entry name" value="Glutamate--tRNA ligase"/>
    <property type="match status" value="1"/>
</dbReference>
<comment type="subcellular location">
    <subcellularLocation>
        <location evidence="1 10">Cytoplasm</location>
    </subcellularLocation>
</comment>
<accession>A0A0A0BJN0</accession>
<dbReference type="Gene3D" id="1.10.10.350">
    <property type="match status" value="1"/>
</dbReference>
<evidence type="ECO:0000313" key="13">
    <source>
        <dbReference type="EMBL" id="KGM08090.1"/>
    </source>
</evidence>
<dbReference type="SUPFAM" id="SSF52374">
    <property type="entry name" value="Nucleotidylyl transferase"/>
    <property type="match status" value="1"/>
</dbReference>
<dbReference type="Proteomes" id="UP000029999">
    <property type="component" value="Unassembled WGS sequence"/>
</dbReference>
<protein>
    <recommendedName>
        <fullName evidence="10">Glutamate--tRNA ligase</fullName>
        <ecNumber evidence="10">6.1.1.17</ecNumber>
    </recommendedName>
    <alternativeName>
        <fullName evidence="10">Glutamyl-tRNA synthetase</fullName>
        <shortName evidence="10">GluRS</shortName>
    </alternativeName>
</protein>
<feature type="binding site" evidence="10">
    <location>
        <position position="127"/>
    </location>
    <ligand>
        <name>Zn(2+)</name>
        <dbReference type="ChEBI" id="CHEBI:29105"/>
    </ligand>
</feature>
<dbReference type="SUPFAM" id="SSF48163">
    <property type="entry name" value="An anticodon-binding domain of class I aminoacyl-tRNA synthetases"/>
    <property type="match status" value="1"/>
</dbReference>
<dbReference type="PANTHER" id="PTHR43311:SF2">
    <property type="entry name" value="GLUTAMATE--TRNA LIGASE, MITOCHONDRIAL-RELATED"/>
    <property type="match status" value="1"/>
</dbReference>
<comment type="catalytic activity">
    <reaction evidence="10">
        <text>tRNA(Glu) + L-glutamate + ATP = L-glutamyl-tRNA(Glu) + AMP + diphosphate</text>
        <dbReference type="Rhea" id="RHEA:23540"/>
        <dbReference type="Rhea" id="RHEA-COMP:9663"/>
        <dbReference type="Rhea" id="RHEA-COMP:9680"/>
        <dbReference type="ChEBI" id="CHEBI:29985"/>
        <dbReference type="ChEBI" id="CHEBI:30616"/>
        <dbReference type="ChEBI" id="CHEBI:33019"/>
        <dbReference type="ChEBI" id="CHEBI:78442"/>
        <dbReference type="ChEBI" id="CHEBI:78520"/>
        <dbReference type="ChEBI" id="CHEBI:456215"/>
        <dbReference type="EC" id="6.1.1.17"/>
    </reaction>
</comment>
<feature type="domain" description="Glutamyl/glutaminyl-tRNA synthetase class Ib catalytic" evidence="11">
    <location>
        <begin position="3"/>
        <end position="304"/>
    </location>
</feature>
<dbReference type="GO" id="GO:0005524">
    <property type="term" value="F:ATP binding"/>
    <property type="evidence" value="ECO:0007669"/>
    <property type="project" value="UniProtKB-UniRule"/>
</dbReference>
<evidence type="ECO:0000313" key="14">
    <source>
        <dbReference type="Proteomes" id="UP000029999"/>
    </source>
</evidence>
<feature type="binding site" evidence="10">
    <location>
        <position position="239"/>
    </location>
    <ligand>
        <name>ATP</name>
        <dbReference type="ChEBI" id="CHEBI:30616"/>
    </ligand>
</feature>
<feature type="binding site" evidence="10">
    <location>
        <position position="98"/>
    </location>
    <ligand>
        <name>Zn(2+)</name>
        <dbReference type="ChEBI" id="CHEBI:29105"/>
    </ligand>
</feature>
<keyword evidence="10" id="KW-0479">Metal-binding</keyword>
<dbReference type="EMBL" id="JRQD01000001">
    <property type="protein sequence ID" value="KGM08090.1"/>
    <property type="molecule type" value="Genomic_DNA"/>
</dbReference>
<feature type="binding site" evidence="10">
    <location>
        <position position="125"/>
    </location>
    <ligand>
        <name>Zn(2+)</name>
        <dbReference type="ChEBI" id="CHEBI:29105"/>
    </ligand>
</feature>
<keyword evidence="5 10" id="KW-0436">Ligase</keyword>
<evidence type="ECO:0000256" key="4">
    <source>
        <dbReference type="ARBA" id="ARBA00022490"/>
    </source>
</evidence>
<feature type="short sequence motif" description="'HIGH' region" evidence="10">
    <location>
        <begin position="9"/>
        <end position="19"/>
    </location>
</feature>
<dbReference type="EC" id="6.1.1.17" evidence="10"/>
<dbReference type="InterPro" id="IPR008925">
    <property type="entry name" value="aa_tRNA-synth_I_cd-bd_sf"/>
</dbReference>
<evidence type="ECO:0000259" key="11">
    <source>
        <dbReference type="Pfam" id="PF00749"/>
    </source>
</evidence>
<dbReference type="GO" id="GO:0005829">
    <property type="term" value="C:cytosol"/>
    <property type="evidence" value="ECO:0007669"/>
    <property type="project" value="TreeGrafter"/>
</dbReference>
<dbReference type="GO" id="GO:0008270">
    <property type="term" value="F:zinc ion binding"/>
    <property type="evidence" value="ECO:0007669"/>
    <property type="project" value="UniProtKB-UniRule"/>
</dbReference>
<feature type="short sequence motif" description="'KMSKS' region" evidence="10">
    <location>
        <begin position="236"/>
        <end position="240"/>
    </location>
</feature>
<evidence type="ECO:0000256" key="5">
    <source>
        <dbReference type="ARBA" id="ARBA00022598"/>
    </source>
</evidence>
<dbReference type="InterPro" id="IPR004527">
    <property type="entry name" value="Glu-tRNA-ligase_bac/mito"/>
</dbReference>
<feature type="domain" description="Aminoacyl-tRNA synthetase class I anticodon-binding" evidence="12">
    <location>
        <begin position="326"/>
        <end position="461"/>
    </location>
</feature>
<evidence type="ECO:0000256" key="8">
    <source>
        <dbReference type="ARBA" id="ARBA00022917"/>
    </source>
</evidence>
<dbReference type="NCBIfam" id="TIGR00464">
    <property type="entry name" value="gltX_bact"/>
    <property type="match status" value="1"/>
</dbReference>
<evidence type="ECO:0000256" key="10">
    <source>
        <dbReference type="HAMAP-Rule" id="MF_00022"/>
    </source>
</evidence>
<organism evidence="13 14">
    <name type="scientific">Methylophaga thiooxydans</name>
    <dbReference type="NCBI Taxonomy" id="392484"/>
    <lineage>
        <taxon>Bacteria</taxon>
        <taxon>Pseudomonadati</taxon>
        <taxon>Pseudomonadota</taxon>
        <taxon>Gammaproteobacteria</taxon>
        <taxon>Thiotrichales</taxon>
        <taxon>Piscirickettsiaceae</taxon>
        <taxon>Methylophaga</taxon>
    </lineage>
</organism>
<evidence type="ECO:0000256" key="2">
    <source>
        <dbReference type="ARBA" id="ARBA00007894"/>
    </source>
</evidence>
<name>A0A0A0BJN0_9GAMM</name>
<dbReference type="STRING" id="392484.LP43_0513"/>
<proteinExistence type="inferred from homology"/>
<dbReference type="GO" id="GO:0006424">
    <property type="term" value="P:glutamyl-tRNA aminoacylation"/>
    <property type="evidence" value="ECO:0007669"/>
    <property type="project" value="UniProtKB-UniRule"/>
</dbReference>
<dbReference type="InterPro" id="IPR001412">
    <property type="entry name" value="aa-tRNA-synth_I_CS"/>
</dbReference>
<dbReference type="InterPro" id="IPR049940">
    <property type="entry name" value="GluQ/Sye"/>
</dbReference>
<evidence type="ECO:0000256" key="1">
    <source>
        <dbReference type="ARBA" id="ARBA00004496"/>
    </source>
</evidence>
<reference evidence="13 14" key="1">
    <citation type="submission" date="2014-09" db="EMBL/GenBank/DDBJ databases">
        <authorList>
            <person name="Grob C."/>
            <person name="Taubert M."/>
            <person name="Howat A.M."/>
            <person name="Burns O.J."/>
            <person name="Dixon J.L."/>
            <person name="Chen Y."/>
            <person name="Murrell J.C."/>
        </authorList>
    </citation>
    <scope>NUCLEOTIDE SEQUENCE [LARGE SCALE GENOMIC DNA]</scope>
    <source>
        <strain evidence="13">L4</strain>
    </source>
</reference>
<evidence type="ECO:0000256" key="9">
    <source>
        <dbReference type="ARBA" id="ARBA00023146"/>
    </source>
</evidence>
<dbReference type="InterPro" id="IPR020751">
    <property type="entry name" value="aa-tRNA-synth_I_codon-bd_sub2"/>
</dbReference>
<dbReference type="InterPro" id="IPR045462">
    <property type="entry name" value="aa-tRNA-synth_I_cd-bd"/>
</dbReference>
<keyword evidence="9 10" id="KW-0030">Aminoacyl-tRNA synthetase</keyword>
<dbReference type="PROSITE" id="PS00178">
    <property type="entry name" value="AA_TRNA_LIGASE_I"/>
    <property type="match status" value="1"/>
</dbReference>
<sequence>MTIRTRFAPSPTGYLHVGGARTALFSWLYARKHGGEFILRIEDTDLERSSAESVNAILEGMTWLGLEYDEGPFYQTQRFDRYKEVIQQLMDQGDAYYCYCSKQELDEMREQQRANKQKPRYDGRCRHRTEAKPGVEPVIRFKNPIEGSVIVKDVIRGDVEFKNTELDDLIIARPDGTPTYNLTVVVDDMDMKLTHVIRGDDHLNNSPRQINLYRALGAEPPVFAHVPMILGDDGARLSKRHGAVSVMSYRDEGYLPEALLNYLVRLGWSHGDQEVFSVDEMTQLFDIEDVNKAASSFNTEKLLWLNQQYIKNSTPEHVAHHLSWHMGQLGIDPAAAGPALKDVVSIQQDRAKTLVEMAANSRFFYVEVTDYDEKAANKNLNEKSLPLLEDMLTRLTAVADWQAEPVHKEVKACAEANEVGMGKVAQPIRVAITGNTVSPSLDVTLALLGRERTLSAISKAIGWIKDRA</sequence>
<dbReference type="GO" id="GO:0000049">
    <property type="term" value="F:tRNA binding"/>
    <property type="evidence" value="ECO:0007669"/>
    <property type="project" value="InterPro"/>
</dbReference>
<evidence type="ECO:0000256" key="3">
    <source>
        <dbReference type="ARBA" id="ARBA00011245"/>
    </source>
</evidence>
<dbReference type="Gene3D" id="3.40.50.620">
    <property type="entry name" value="HUPs"/>
    <property type="match status" value="1"/>
</dbReference>
<keyword evidence="10" id="KW-0862">Zinc</keyword>
<comment type="function">
    <text evidence="10">Catalyzes the attachment of glutamate to tRNA(Glu) in a two-step reaction: glutamate is first activated by ATP to form Glu-AMP and then transferred to the acceptor end of tRNA(Glu).</text>
</comment>
<comment type="caution">
    <text evidence="13">The sequence shown here is derived from an EMBL/GenBank/DDBJ whole genome shotgun (WGS) entry which is preliminary data.</text>
</comment>
<comment type="similarity">
    <text evidence="2 10">Belongs to the class-I aminoacyl-tRNA synthetase family. Glutamate--tRNA ligase type 1 subfamily.</text>
</comment>
<dbReference type="InterPro" id="IPR000924">
    <property type="entry name" value="Glu/Gln-tRNA-synth"/>
</dbReference>
<dbReference type="RefSeq" id="WP_036311611.1">
    <property type="nucleotide sequence ID" value="NZ_JRQD01000001.1"/>
</dbReference>
<keyword evidence="7 10" id="KW-0067">ATP-binding</keyword>
<comment type="subunit">
    <text evidence="3 10">Monomer.</text>
</comment>
<comment type="cofactor">
    <cofactor evidence="10">
        <name>Zn(2+)</name>
        <dbReference type="ChEBI" id="CHEBI:29105"/>
    </cofactor>
    <text evidence="10">Binds 1 zinc ion per subunit.</text>
</comment>
<dbReference type="GO" id="GO:0004818">
    <property type="term" value="F:glutamate-tRNA ligase activity"/>
    <property type="evidence" value="ECO:0007669"/>
    <property type="project" value="UniProtKB-UniRule"/>
</dbReference>
<keyword evidence="6 10" id="KW-0547">Nucleotide-binding</keyword>